<dbReference type="Proteomes" id="UP001206925">
    <property type="component" value="Unassembled WGS sequence"/>
</dbReference>
<evidence type="ECO:0000313" key="3">
    <source>
        <dbReference type="Proteomes" id="UP001206925"/>
    </source>
</evidence>
<comment type="caution">
    <text evidence="2">The sequence shown here is derived from an EMBL/GenBank/DDBJ whole genome shotgun (WGS) entry which is preliminary data.</text>
</comment>
<sequence length="118" mass="12838">MAAATFNPILCSSTSPSPVTSRHDKHLPHSLSPLFLYPTPLISSNSLSITSSNHNNHLQILSCASSSQPQKTATNFTSSTKLYVSGLSFRTSEESLQNAFQSFGQLIEVLHHHIFIGI</sequence>
<dbReference type="Gene3D" id="3.30.70.330">
    <property type="match status" value="1"/>
</dbReference>
<proteinExistence type="predicted"/>
<organism evidence="2 3">
    <name type="scientific">Ambrosia artemisiifolia</name>
    <name type="common">Common ragweed</name>
    <dbReference type="NCBI Taxonomy" id="4212"/>
    <lineage>
        <taxon>Eukaryota</taxon>
        <taxon>Viridiplantae</taxon>
        <taxon>Streptophyta</taxon>
        <taxon>Embryophyta</taxon>
        <taxon>Tracheophyta</taxon>
        <taxon>Spermatophyta</taxon>
        <taxon>Magnoliopsida</taxon>
        <taxon>eudicotyledons</taxon>
        <taxon>Gunneridae</taxon>
        <taxon>Pentapetalae</taxon>
        <taxon>asterids</taxon>
        <taxon>campanulids</taxon>
        <taxon>Asterales</taxon>
        <taxon>Asteraceae</taxon>
        <taxon>Asteroideae</taxon>
        <taxon>Heliantheae alliance</taxon>
        <taxon>Heliantheae</taxon>
        <taxon>Ambrosia</taxon>
    </lineage>
</organism>
<accession>A0AAD5CX87</accession>
<dbReference type="GO" id="GO:0009507">
    <property type="term" value="C:chloroplast"/>
    <property type="evidence" value="ECO:0007669"/>
    <property type="project" value="TreeGrafter"/>
</dbReference>
<reference evidence="2" key="1">
    <citation type="submission" date="2022-06" db="EMBL/GenBank/DDBJ databases">
        <title>Uncovering the hologenomic basis of an extraordinary plant invasion.</title>
        <authorList>
            <person name="Bieker V.C."/>
            <person name="Martin M.D."/>
            <person name="Gilbert T."/>
            <person name="Hodgins K."/>
            <person name="Battlay P."/>
            <person name="Petersen B."/>
            <person name="Wilson J."/>
        </authorList>
    </citation>
    <scope>NUCLEOTIDE SEQUENCE</scope>
    <source>
        <strain evidence="2">AA19_3_7</strain>
        <tissue evidence="2">Leaf</tissue>
    </source>
</reference>
<dbReference type="InterPro" id="IPR012677">
    <property type="entry name" value="Nucleotide-bd_a/b_plait_sf"/>
</dbReference>
<evidence type="ECO:0000313" key="2">
    <source>
        <dbReference type="EMBL" id="KAI7749137.1"/>
    </source>
</evidence>
<dbReference type="AlphaFoldDB" id="A0AAD5CX87"/>
<evidence type="ECO:0000256" key="1">
    <source>
        <dbReference type="ARBA" id="ARBA00022884"/>
    </source>
</evidence>
<keyword evidence="1" id="KW-0694">RNA-binding</keyword>
<dbReference type="GO" id="GO:1900871">
    <property type="term" value="P:chloroplast mRNA modification"/>
    <property type="evidence" value="ECO:0007669"/>
    <property type="project" value="TreeGrafter"/>
</dbReference>
<dbReference type="GO" id="GO:0003723">
    <property type="term" value="F:RNA binding"/>
    <property type="evidence" value="ECO:0007669"/>
    <property type="project" value="UniProtKB-KW"/>
</dbReference>
<protein>
    <submittedName>
        <fullName evidence="2">Uncharacterized protein</fullName>
    </submittedName>
</protein>
<dbReference type="PANTHER" id="PTHR48029">
    <property type="entry name" value="NUCLEOLAR PROTEIN 8"/>
    <property type="match status" value="1"/>
</dbReference>
<dbReference type="GO" id="GO:0016554">
    <property type="term" value="P:cytidine to uridine editing"/>
    <property type="evidence" value="ECO:0007669"/>
    <property type="project" value="TreeGrafter"/>
</dbReference>
<dbReference type="EMBL" id="JAMZMK010006400">
    <property type="protein sequence ID" value="KAI7749137.1"/>
    <property type="molecule type" value="Genomic_DNA"/>
</dbReference>
<gene>
    <name evidence="2" type="ORF">M8C21_024363</name>
</gene>
<dbReference type="SUPFAM" id="SSF54928">
    <property type="entry name" value="RNA-binding domain, RBD"/>
    <property type="match status" value="1"/>
</dbReference>
<name>A0AAD5CX87_AMBAR</name>
<dbReference type="PANTHER" id="PTHR48029:SF1">
    <property type="entry name" value="NUCLEOLAR PROTEIN 8"/>
    <property type="match status" value="1"/>
</dbReference>
<dbReference type="InterPro" id="IPR035979">
    <property type="entry name" value="RBD_domain_sf"/>
</dbReference>
<keyword evidence="3" id="KW-1185">Reference proteome</keyword>